<dbReference type="Proteomes" id="UP000284375">
    <property type="component" value="Unassembled WGS sequence"/>
</dbReference>
<accession>A0A423WPW7</accession>
<name>A0A423WPW7_CYTCH</name>
<organism evidence="2 3">
    <name type="scientific">Cytospora chrysosperma</name>
    <name type="common">Cytospora canker fungus</name>
    <name type="synonym">Sphaeria chrysosperma</name>
    <dbReference type="NCBI Taxonomy" id="252740"/>
    <lineage>
        <taxon>Eukaryota</taxon>
        <taxon>Fungi</taxon>
        <taxon>Dikarya</taxon>
        <taxon>Ascomycota</taxon>
        <taxon>Pezizomycotina</taxon>
        <taxon>Sordariomycetes</taxon>
        <taxon>Sordariomycetidae</taxon>
        <taxon>Diaporthales</taxon>
        <taxon>Cytosporaceae</taxon>
        <taxon>Cytospora</taxon>
    </lineage>
</organism>
<dbReference type="EMBL" id="LJZO01000001">
    <property type="protein sequence ID" value="ROW05549.1"/>
    <property type="molecule type" value="Genomic_DNA"/>
</dbReference>
<keyword evidence="3" id="KW-1185">Reference proteome</keyword>
<evidence type="ECO:0000313" key="2">
    <source>
        <dbReference type="EMBL" id="ROW05549.1"/>
    </source>
</evidence>
<dbReference type="SUPFAM" id="SSF81383">
    <property type="entry name" value="F-box domain"/>
    <property type="match status" value="1"/>
</dbReference>
<gene>
    <name evidence="2" type="ORF">VSDG_00242</name>
</gene>
<dbReference type="InterPro" id="IPR036047">
    <property type="entry name" value="F-box-like_dom_sf"/>
</dbReference>
<sequence length="88" mass="9778">MTSLFRSLPASASTKPLGPETEPGSYRGGYTDNRTPGKRRGANFMDLPPELHLLISKELIYPDALSLKHTSRYFYNLVYTGFAHAEAS</sequence>
<comment type="caution">
    <text evidence="2">The sequence shown here is derived from an EMBL/GenBank/DDBJ whole genome shotgun (WGS) entry which is preliminary data.</text>
</comment>
<dbReference type="AlphaFoldDB" id="A0A423WPW7"/>
<reference evidence="2 3" key="1">
    <citation type="submission" date="2015-09" db="EMBL/GenBank/DDBJ databases">
        <title>Host preference determinants of Valsa canker pathogens revealed by comparative genomics.</title>
        <authorList>
            <person name="Yin Z."/>
            <person name="Huang L."/>
        </authorList>
    </citation>
    <scope>NUCLEOTIDE SEQUENCE [LARGE SCALE GENOMIC DNA]</scope>
    <source>
        <strain evidence="2 3">YSFL</strain>
    </source>
</reference>
<evidence type="ECO:0008006" key="4">
    <source>
        <dbReference type="Google" id="ProtNLM"/>
    </source>
</evidence>
<dbReference type="OrthoDB" id="5281164at2759"/>
<evidence type="ECO:0000313" key="3">
    <source>
        <dbReference type="Proteomes" id="UP000284375"/>
    </source>
</evidence>
<feature type="compositionally biased region" description="Polar residues" evidence="1">
    <location>
        <begin position="1"/>
        <end position="14"/>
    </location>
</feature>
<feature type="region of interest" description="Disordered" evidence="1">
    <location>
        <begin position="1"/>
        <end position="43"/>
    </location>
</feature>
<protein>
    <recommendedName>
        <fullName evidence="4">F-box domain-containing protein</fullName>
    </recommendedName>
</protein>
<proteinExistence type="predicted"/>
<dbReference type="STRING" id="252740.A0A423WPW7"/>
<evidence type="ECO:0000256" key="1">
    <source>
        <dbReference type="SAM" id="MobiDB-lite"/>
    </source>
</evidence>